<dbReference type="AlphaFoldDB" id="A0A834HW07"/>
<sequence>MYMVKKRDNNALMLLGEILKKYECSEREGYYRPPCQTVSKANSLIGQGMFSSELSRLARTIALMLIQFTRFSI</sequence>
<protein>
    <submittedName>
        <fullName evidence="1">Uncharacterized protein</fullName>
    </submittedName>
</protein>
<keyword evidence="2" id="KW-1185">Reference proteome</keyword>
<evidence type="ECO:0000313" key="2">
    <source>
        <dbReference type="Proteomes" id="UP000625711"/>
    </source>
</evidence>
<gene>
    <name evidence="1" type="ORF">GWI33_018611</name>
</gene>
<proteinExistence type="predicted"/>
<reference evidence="1" key="1">
    <citation type="submission" date="2020-08" db="EMBL/GenBank/DDBJ databases">
        <title>Genome sequencing and assembly of the red palm weevil Rhynchophorus ferrugineus.</title>
        <authorList>
            <person name="Dias G.B."/>
            <person name="Bergman C.M."/>
            <person name="Manee M."/>
        </authorList>
    </citation>
    <scope>NUCLEOTIDE SEQUENCE</scope>
    <source>
        <strain evidence="1">AA-2017</strain>
        <tissue evidence="1">Whole larva</tissue>
    </source>
</reference>
<organism evidence="1 2">
    <name type="scientific">Rhynchophorus ferrugineus</name>
    <name type="common">Red palm weevil</name>
    <name type="synonym">Curculio ferrugineus</name>
    <dbReference type="NCBI Taxonomy" id="354439"/>
    <lineage>
        <taxon>Eukaryota</taxon>
        <taxon>Metazoa</taxon>
        <taxon>Ecdysozoa</taxon>
        <taxon>Arthropoda</taxon>
        <taxon>Hexapoda</taxon>
        <taxon>Insecta</taxon>
        <taxon>Pterygota</taxon>
        <taxon>Neoptera</taxon>
        <taxon>Endopterygota</taxon>
        <taxon>Coleoptera</taxon>
        <taxon>Polyphaga</taxon>
        <taxon>Cucujiformia</taxon>
        <taxon>Curculionidae</taxon>
        <taxon>Dryophthorinae</taxon>
        <taxon>Rhynchophorus</taxon>
    </lineage>
</organism>
<evidence type="ECO:0000313" key="1">
    <source>
        <dbReference type="EMBL" id="KAF7268249.1"/>
    </source>
</evidence>
<dbReference type="EMBL" id="JAACXV010014337">
    <property type="protein sequence ID" value="KAF7268249.1"/>
    <property type="molecule type" value="Genomic_DNA"/>
</dbReference>
<accession>A0A834HW07</accession>
<name>A0A834HW07_RHYFE</name>
<dbReference type="Proteomes" id="UP000625711">
    <property type="component" value="Unassembled WGS sequence"/>
</dbReference>
<comment type="caution">
    <text evidence="1">The sequence shown here is derived from an EMBL/GenBank/DDBJ whole genome shotgun (WGS) entry which is preliminary data.</text>
</comment>